<evidence type="ECO:0000313" key="2">
    <source>
        <dbReference type="Proteomes" id="UP000446768"/>
    </source>
</evidence>
<name>A0A7X2LTR5_9BURK</name>
<proteinExistence type="predicted"/>
<dbReference type="EMBL" id="WKJJ01000006">
    <property type="protein sequence ID" value="MRV72257.1"/>
    <property type="molecule type" value="Genomic_DNA"/>
</dbReference>
<dbReference type="Proteomes" id="UP000446768">
    <property type="component" value="Unassembled WGS sequence"/>
</dbReference>
<accession>A0A7X2LTR5</accession>
<organism evidence="1 2">
    <name type="scientific">Pseudoduganella rivuli</name>
    <dbReference type="NCBI Taxonomy" id="2666085"/>
    <lineage>
        <taxon>Bacteria</taxon>
        <taxon>Pseudomonadati</taxon>
        <taxon>Pseudomonadota</taxon>
        <taxon>Betaproteobacteria</taxon>
        <taxon>Burkholderiales</taxon>
        <taxon>Oxalobacteraceae</taxon>
        <taxon>Telluria group</taxon>
        <taxon>Pseudoduganella</taxon>
    </lineage>
</organism>
<keyword evidence="2" id="KW-1185">Reference proteome</keyword>
<sequence length="158" mass="17643">MMMLSLLSMLGGGLLRLLPELFGYLNKRTDHAHELAMLDRQFQLEQTRAASRQALVEYQGSVDQVLALLDAQKIALQGQMQPLGLRRVDALNFLVRPLATYYVLLLYGVAKAAMYAVAVHSGIGGWDAVVRLYDSEDRAILSGILAFWFVGRVFDKVK</sequence>
<dbReference type="AlphaFoldDB" id="A0A7X2LTR5"/>
<dbReference type="RefSeq" id="WP_154373639.1">
    <property type="nucleotide sequence ID" value="NZ_WKJJ01000006.1"/>
</dbReference>
<comment type="caution">
    <text evidence="1">The sequence shown here is derived from an EMBL/GenBank/DDBJ whole genome shotgun (WGS) entry which is preliminary data.</text>
</comment>
<reference evidence="1 2" key="1">
    <citation type="submission" date="2019-11" db="EMBL/GenBank/DDBJ databases">
        <title>Novel species isolated from a subtropical stream in China.</title>
        <authorList>
            <person name="Lu H."/>
        </authorList>
    </citation>
    <scope>NUCLEOTIDE SEQUENCE [LARGE SCALE GENOMIC DNA]</scope>
    <source>
        <strain evidence="1 2">FT92W</strain>
    </source>
</reference>
<gene>
    <name evidence="1" type="ORF">GJ700_11080</name>
</gene>
<protein>
    <submittedName>
        <fullName evidence="1">Uncharacterized protein</fullName>
    </submittedName>
</protein>
<evidence type="ECO:0000313" key="1">
    <source>
        <dbReference type="EMBL" id="MRV72257.1"/>
    </source>
</evidence>